<evidence type="ECO:0000313" key="4">
    <source>
        <dbReference type="EMBL" id="MBK1876667.1"/>
    </source>
</evidence>
<dbReference type="RefSeq" id="WP_200354884.1">
    <property type="nucleotide sequence ID" value="NZ_JAENIL010000011.1"/>
</dbReference>
<dbReference type="Proteomes" id="UP000617628">
    <property type="component" value="Unassembled WGS sequence"/>
</dbReference>
<dbReference type="InterPro" id="IPR002347">
    <property type="entry name" value="SDR_fam"/>
</dbReference>
<evidence type="ECO:0000256" key="2">
    <source>
        <dbReference type="ARBA" id="ARBA00023002"/>
    </source>
</evidence>
<evidence type="ECO:0000256" key="1">
    <source>
        <dbReference type="ARBA" id="ARBA00006484"/>
    </source>
</evidence>
<keyword evidence="2" id="KW-0560">Oxidoreductase</keyword>
<dbReference type="InterPro" id="IPR036291">
    <property type="entry name" value="NAD(P)-bd_dom_sf"/>
</dbReference>
<keyword evidence="5" id="KW-1185">Reference proteome</keyword>
<proteinExistence type="inferred from homology"/>
<accession>A0A934VNW9</accession>
<comment type="caution">
    <text evidence="4">The sequence shown here is derived from an EMBL/GenBank/DDBJ whole genome shotgun (WGS) entry which is preliminary data.</text>
</comment>
<evidence type="ECO:0000313" key="5">
    <source>
        <dbReference type="Proteomes" id="UP000617628"/>
    </source>
</evidence>
<evidence type="ECO:0000256" key="3">
    <source>
        <dbReference type="RuleBase" id="RU000363"/>
    </source>
</evidence>
<reference evidence="4" key="1">
    <citation type="submission" date="2021-01" db="EMBL/GenBank/DDBJ databases">
        <title>Modified the classification status of verrucomicrobia.</title>
        <authorList>
            <person name="Feng X."/>
        </authorList>
    </citation>
    <scope>NUCLEOTIDE SEQUENCE</scope>
    <source>
        <strain evidence="4">KCTC 13126</strain>
    </source>
</reference>
<dbReference type="Gene3D" id="3.40.50.720">
    <property type="entry name" value="NAD(P)-binding Rossmann-like Domain"/>
    <property type="match status" value="1"/>
</dbReference>
<dbReference type="PRINTS" id="PR00081">
    <property type="entry name" value="GDHRDH"/>
</dbReference>
<dbReference type="GO" id="GO:0016491">
    <property type="term" value="F:oxidoreductase activity"/>
    <property type="evidence" value="ECO:0007669"/>
    <property type="project" value="UniProtKB-KW"/>
</dbReference>
<dbReference type="SUPFAM" id="SSF51735">
    <property type="entry name" value="NAD(P)-binding Rossmann-fold domains"/>
    <property type="match status" value="1"/>
</dbReference>
<sequence>MSNKIENQVAFVTGSNRGIGRAIVETLLARGASKVYAAARDIGKLGELKDKHGDRLIPVQLDVTNPQQIAEAGEVAQDATILINNAGYFANTSLPDGDLETIRAEFEINYFGPLQLTQTFAPILKNQNGGTIVNISSVAGLSNFPAFPTYSDSKAAVHSLTSATRLLLSAQGTQVIGVYPGPVDTDMAKDVDMPKATPESVAIQILDGIEQGTDEVFPDEFAENYRAPYEAGQKTLESRIAQMLQQPA</sequence>
<name>A0A934VNW9_9BACT</name>
<dbReference type="NCBIfam" id="NF006118">
    <property type="entry name" value="PRK08264.1-4"/>
    <property type="match status" value="1"/>
</dbReference>
<protein>
    <submittedName>
        <fullName evidence="4">SDR family oxidoreductase</fullName>
    </submittedName>
</protein>
<gene>
    <name evidence="4" type="ORF">JIN87_07295</name>
</gene>
<dbReference type="PRINTS" id="PR00080">
    <property type="entry name" value="SDRFAMILY"/>
</dbReference>
<dbReference type="PANTHER" id="PTHR44169:SF6">
    <property type="entry name" value="NADPH-DEPENDENT 1-ACYLDIHYDROXYACETONE PHOSPHATE REDUCTASE"/>
    <property type="match status" value="1"/>
</dbReference>
<dbReference type="EMBL" id="JAENIL010000011">
    <property type="protein sequence ID" value="MBK1876667.1"/>
    <property type="molecule type" value="Genomic_DNA"/>
</dbReference>
<dbReference type="AlphaFoldDB" id="A0A934VNW9"/>
<organism evidence="4 5">
    <name type="scientific">Pelagicoccus mobilis</name>
    <dbReference type="NCBI Taxonomy" id="415221"/>
    <lineage>
        <taxon>Bacteria</taxon>
        <taxon>Pseudomonadati</taxon>
        <taxon>Verrucomicrobiota</taxon>
        <taxon>Opitutia</taxon>
        <taxon>Puniceicoccales</taxon>
        <taxon>Pelagicoccaceae</taxon>
        <taxon>Pelagicoccus</taxon>
    </lineage>
</organism>
<comment type="similarity">
    <text evidence="1 3">Belongs to the short-chain dehydrogenases/reductases (SDR) family.</text>
</comment>
<dbReference type="PANTHER" id="PTHR44169">
    <property type="entry name" value="NADPH-DEPENDENT 1-ACYLDIHYDROXYACETONE PHOSPHATE REDUCTASE"/>
    <property type="match status" value="1"/>
</dbReference>
<dbReference type="Pfam" id="PF00106">
    <property type="entry name" value="adh_short"/>
    <property type="match status" value="1"/>
</dbReference>